<reference evidence="6" key="1">
    <citation type="submission" date="2014-01" db="EMBL/GenBank/DDBJ databases">
        <authorList>
            <person name="Aslett M."/>
        </authorList>
    </citation>
    <scope>NUCLEOTIDE SEQUENCE</scope>
</reference>
<keyword evidence="2 6" id="KW-0689">Ribosomal protein</keyword>
<name>A0A077ZFI9_TRITR</name>
<gene>
    <name evidence="6" type="ORF">TTRE_0000572201</name>
</gene>
<dbReference type="AlphaFoldDB" id="A0A077ZFI9"/>
<evidence type="ECO:0000313" key="7">
    <source>
        <dbReference type="Proteomes" id="UP000030665"/>
    </source>
</evidence>
<dbReference type="GO" id="GO:1990904">
    <property type="term" value="C:ribonucleoprotein complex"/>
    <property type="evidence" value="ECO:0007669"/>
    <property type="project" value="UniProtKB-KW"/>
</dbReference>
<dbReference type="InterPro" id="IPR020070">
    <property type="entry name" value="Ribosomal_bL9_N"/>
</dbReference>
<accession>A0A077ZFI9</accession>
<evidence type="ECO:0000313" key="6">
    <source>
        <dbReference type="EMBL" id="CDW57430.1"/>
    </source>
</evidence>
<dbReference type="Gene3D" id="3.40.5.10">
    <property type="entry name" value="Ribosomal protein L9, N-terminal domain"/>
    <property type="match status" value="1"/>
</dbReference>
<evidence type="ECO:0000256" key="3">
    <source>
        <dbReference type="ARBA" id="ARBA00023274"/>
    </source>
</evidence>
<evidence type="ECO:0000256" key="1">
    <source>
        <dbReference type="ARBA" id="ARBA00010605"/>
    </source>
</evidence>
<feature type="domain" description="Ribosomal protein L9" evidence="5">
    <location>
        <begin position="71"/>
        <end position="112"/>
    </location>
</feature>
<reference evidence="6" key="2">
    <citation type="submission" date="2014-03" db="EMBL/GenBank/DDBJ databases">
        <title>The whipworm genome and dual-species transcriptomics of an intimate host-pathogen interaction.</title>
        <authorList>
            <person name="Foth B.J."/>
            <person name="Tsai I.J."/>
            <person name="Reid A.J."/>
            <person name="Bancroft A.J."/>
            <person name="Nichol S."/>
            <person name="Tracey A."/>
            <person name="Holroyd N."/>
            <person name="Cotton J.A."/>
            <person name="Stanley E.J."/>
            <person name="Zarowiecki M."/>
            <person name="Liu J.Z."/>
            <person name="Huckvale T."/>
            <person name="Cooper P.J."/>
            <person name="Grencis R.K."/>
            <person name="Berriman M."/>
        </authorList>
    </citation>
    <scope>NUCLEOTIDE SEQUENCE [LARGE SCALE GENOMIC DNA]</scope>
</reference>
<dbReference type="Pfam" id="PF01281">
    <property type="entry name" value="Ribosomal_L9_N"/>
    <property type="match status" value="1"/>
</dbReference>
<dbReference type="EMBL" id="HG806161">
    <property type="protein sequence ID" value="CDW57430.1"/>
    <property type="molecule type" value="Genomic_DNA"/>
</dbReference>
<keyword evidence="4" id="KW-0472">Membrane</keyword>
<dbReference type="Proteomes" id="UP000030665">
    <property type="component" value="Unassembled WGS sequence"/>
</dbReference>
<dbReference type="InterPro" id="IPR009027">
    <property type="entry name" value="Ribosomal_bL9/RNase_H1_N"/>
</dbReference>
<proteinExistence type="inferred from homology"/>
<dbReference type="GO" id="GO:0005840">
    <property type="term" value="C:ribosome"/>
    <property type="evidence" value="ECO:0007669"/>
    <property type="project" value="UniProtKB-KW"/>
</dbReference>
<dbReference type="OrthoDB" id="5555409at2759"/>
<keyword evidence="3" id="KW-0687">Ribonucleoprotein</keyword>
<evidence type="ECO:0000256" key="4">
    <source>
        <dbReference type="SAM" id="Phobius"/>
    </source>
</evidence>
<evidence type="ECO:0000256" key="2">
    <source>
        <dbReference type="ARBA" id="ARBA00022980"/>
    </source>
</evidence>
<protein>
    <submittedName>
        <fullName evidence="6">39S ribosomal protein L9</fullName>
    </submittedName>
</protein>
<keyword evidence="4" id="KW-0812">Transmembrane</keyword>
<sequence>MTALLPRLLPAVVSSRVYLLLRRSTWVLKHAFPLPVTPPGRSQRPPWEKKIFQCYEIVESDEDYVLPPVALILLCDVEGYGRAFDVIEVDSKIAHNEFLLPKKAVYASEFNQRLYNISPEKMKSKGSRLLTFEHKTSKQLHSLIVIVNMSFDTPWVLEKWHVQISLRRQGFIMDENCILLPRETISGPNIDLEAKLFRFYVVVSGLNIYTLVLPLMTYVDK</sequence>
<keyword evidence="7" id="KW-1185">Reference proteome</keyword>
<keyword evidence="4" id="KW-1133">Transmembrane helix</keyword>
<feature type="transmembrane region" description="Helical" evidence="4">
    <location>
        <begin position="199"/>
        <end position="219"/>
    </location>
</feature>
<comment type="similarity">
    <text evidence="1">Belongs to the bacterial ribosomal protein bL9 family.</text>
</comment>
<evidence type="ECO:0000259" key="5">
    <source>
        <dbReference type="Pfam" id="PF01281"/>
    </source>
</evidence>
<dbReference type="SUPFAM" id="SSF55658">
    <property type="entry name" value="L9 N-domain-like"/>
    <property type="match status" value="1"/>
</dbReference>
<dbReference type="InterPro" id="IPR036935">
    <property type="entry name" value="Ribosomal_bL9_N_sf"/>
</dbReference>
<dbReference type="STRING" id="36087.A0A077ZFI9"/>
<organism evidence="6 7">
    <name type="scientific">Trichuris trichiura</name>
    <name type="common">Whipworm</name>
    <name type="synonym">Trichocephalus trichiurus</name>
    <dbReference type="NCBI Taxonomy" id="36087"/>
    <lineage>
        <taxon>Eukaryota</taxon>
        <taxon>Metazoa</taxon>
        <taxon>Ecdysozoa</taxon>
        <taxon>Nematoda</taxon>
        <taxon>Enoplea</taxon>
        <taxon>Dorylaimia</taxon>
        <taxon>Trichinellida</taxon>
        <taxon>Trichuridae</taxon>
        <taxon>Trichuris</taxon>
    </lineage>
</organism>